<dbReference type="RefSeq" id="WP_126780582.1">
    <property type="nucleotide sequence ID" value="NZ_PIQC01000003.1"/>
</dbReference>
<name>A0A432Z1I1_9GAMM</name>
<dbReference type="SMART" id="SM00028">
    <property type="entry name" value="TPR"/>
    <property type="match status" value="5"/>
</dbReference>
<dbReference type="Gene3D" id="3.40.50.300">
    <property type="entry name" value="P-loop containing nucleotide triphosphate hydrolases"/>
    <property type="match status" value="1"/>
</dbReference>
<dbReference type="SUPFAM" id="SSF52540">
    <property type="entry name" value="P-loop containing nucleoside triphosphate hydrolases"/>
    <property type="match status" value="1"/>
</dbReference>
<dbReference type="InterPro" id="IPR026634">
    <property type="entry name" value="TPST-like"/>
</dbReference>
<dbReference type="EMBL" id="PIQC01000003">
    <property type="protein sequence ID" value="RUO71731.1"/>
    <property type="molecule type" value="Genomic_DNA"/>
</dbReference>
<dbReference type="InterPro" id="IPR011990">
    <property type="entry name" value="TPR-like_helical_dom_sf"/>
</dbReference>
<proteinExistence type="predicted"/>
<sequence length="661" mass="75668">MEHIKKLLAQSQFDQALELLQQERDTLSGDAYKESLYYEAVAYRYLNRLEQAAETLSSLLTEWPEYGRAFQELAHTQKAQGKTSEALQSYYQAIRLNPALHASWASAAKLEASRNNADQAERNQQQANFLLRQPKQILAALNLYHEGKYYKAEKICRAFLQRNPHHVEAMRTLANIGAQLDVLNDAEFLLESVLVLEPNYDLAKFDYIKVLQRRQKHSEAYKHAKELFEKEPGNPLYKALFANLSAALDYDEQALTLYDELINEQMNDDIAGIHVAKGHLLKAIGQQQDAIQSYQSACQERPDFGDAYWSLANLKTYKFSDNEIAVMERAAQDSRTHLNDRIHFCFALGKAFEQHGEHSKSFDYYQQGNELKRGTSHFKPDVLAQRIAAQREYFTEQKVKALPEVSVNSNVTPIFIVGLPRAGSTLVEQILASHSAVEGTSELPNIPAIAHSLNGRQVQADTPKYPSVLDELTPEKLMQLGERYLAETEIYRSGALFFTDKMPNNFRHIGLIKTLLPHAKIIDARRNPMDCCFSAYKQLFAEGQEFSYGLDMLAEYYRDYVDLMAHWNKVYPGSIHTVIHEQLVENPEDEIKALFDYLDLPLEPQCLRSHKAERRVKTASSEQVRQPINAKGIGQWQKFEAQLQPLQEALGQSLMEQWDER</sequence>
<evidence type="ECO:0000313" key="3">
    <source>
        <dbReference type="EMBL" id="RUO71731.1"/>
    </source>
</evidence>
<feature type="repeat" description="TPR" evidence="2">
    <location>
        <begin position="67"/>
        <end position="100"/>
    </location>
</feature>
<dbReference type="Pfam" id="PF13469">
    <property type="entry name" value="Sulfotransfer_3"/>
    <property type="match status" value="1"/>
</dbReference>
<keyword evidence="4" id="KW-1185">Reference proteome</keyword>
<dbReference type="PROSITE" id="PS50005">
    <property type="entry name" value="TPR"/>
    <property type="match status" value="1"/>
</dbReference>
<dbReference type="SUPFAM" id="SSF48452">
    <property type="entry name" value="TPR-like"/>
    <property type="match status" value="2"/>
</dbReference>
<evidence type="ECO:0000256" key="1">
    <source>
        <dbReference type="ARBA" id="ARBA00022679"/>
    </source>
</evidence>
<evidence type="ECO:0000313" key="4">
    <source>
        <dbReference type="Proteomes" id="UP000288058"/>
    </source>
</evidence>
<reference evidence="4" key="1">
    <citation type="journal article" date="2018" name="Front. Microbiol.">
        <title>Genome-Based Analysis Reveals the Taxonomy and Diversity of the Family Idiomarinaceae.</title>
        <authorList>
            <person name="Liu Y."/>
            <person name="Lai Q."/>
            <person name="Shao Z."/>
        </authorList>
    </citation>
    <scope>NUCLEOTIDE SEQUENCE [LARGE SCALE GENOMIC DNA]</scope>
    <source>
        <strain evidence="4">R22</strain>
    </source>
</reference>
<dbReference type="OrthoDB" id="9815894at2"/>
<dbReference type="PANTHER" id="PTHR12788">
    <property type="entry name" value="PROTEIN-TYROSINE SULFOTRANSFERASE 2"/>
    <property type="match status" value="1"/>
</dbReference>
<dbReference type="InterPro" id="IPR019734">
    <property type="entry name" value="TPR_rpt"/>
</dbReference>
<dbReference type="Pfam" id="PF13181">
    <property type="entry name" value="TPR_8"/>
    <property type="match status" value="1"/>
</dbReference>
<accession>A0A432Z1I1</accession>
<protein>
    <submittedName>
        <fullName evidence="3">Uncharacterized protein</fullName>
    </submittedName>
</protein>
<keyword evidence="2" id="KW-0802">TPR repeat</keyword>
<organism evidence="3 4">
    <name type="scientific">Idiomarina ramblicola</name>
    <dbReference type="NCBI Taxonomy" id="263724"/>
    <lineage>
        <taxon>Bacteria</taxon>
        <taxon>Pseudomonadati</taxon>
        <taxon>Pseudomonadota</taxon>
        <taxon>Gammaproteobacteria</taxon>
        <taxon>Alteromonadales</taxon>
        <taxon>Idiomarinaceae</taxon>
        <taxon>Idiomarina</taxon>
    </lineage>
</organism>
<dbReference type="Gene3D" id="1.25.40.10">
    <property type="entry name" value="Tetratricopeptide repeat domain"/>
    <property type="match status" value="3"/>
</dbReference>
<dbReference type="InterPro" id="IPR027417">
    <property type="entry name" value="P-loop_NTPase"/>
</dbReference>
<dbReference type="PANTHER" id="PTHR12788:SF10">
    <property type="entry name" value="PROTEIN-TYROSINE SULFOTRANSFERASE"/>
    <property type="match status" value="1"/>
</dbReference>
<dbReference type="GO" id="GO:0008476">
    <property type="term" value="F:protein-tyrosine sulfotransferase activity"/>
    <property type="evidence" value="ECO:0007669"/>
    <property type="project" value="InterPro"/>
</dbReference>
<evidence type="ECO:0000256" key="2">
    <source>
        <dbReference type="PROSITE-ProRule" id="PRU00339"/>
    </source>
</evidence>
<comment type="caution">
    <text evidence="3">The sequence shown here is derived from an EMBL/GenBank/DDBJ whole genome shotgun (WGS) entry which is preliminary data.</text>
</comment>
<dbReference type="Proteomes" id="UP000288058">
    <property type="component" value="Unassembled WGS sequence"/>
</dbReference>
<dbReference type="AlphaFoldDB" id="A0A432Z1I1"/>
<gene>
    <name evidence="3" type="ORF">CWI78_04240</name>
</gene>
<keyword evidence="1" id="KW-0808">Transferase</keyword>